<feature type="transmembrane region" description="Helical" evidence="17">
    <location>
        <begin position="638"/>
        <end position="657"/>
    </location>
</feature>
<dbReference type="InterPro" id="IPR013525">
    <property type="entry name" value="ABC2_TM"/>
</dbReference>
<dbReference type="Proteomes" id="UP000011518">
    <property type="component" value="Unassembled WGS sequence"/>
</dbReference>
<dbReference type="FunFam" id="3.40.50.300:FF:000831">
    <property type="entry name" value="ATP-binding cassette sub-family G member 8"/>
    <property type="match status" value="1"/>
</dbReference>
<feature type="transmembrane region" description="Helical" evidence="17">
    <location>
        <begin position="754"/>
        <end position="773"/>
    </location>
</feature>
<dbReference type="CDD" id="cd03234">
    <property type="entry name" value="ABCG_White"/>
    <property type="match status" value="1"/>
</dbReference>
<feature type="region of interest" description="Disordered" evidence="16">
    <location>
        <begin position="49"/>
        <end position="89"/>
    </location>
</feature>
<dbReference type="PANTHER" id="PTHR48041">
    <property type="entry name" value="ABC TRANSPORTER G FAMILY MEMBER 28"/>
    <property type="match status" value="1"/>
</dbReference>
<dbReference type="AlphaFoldDB" id="L9JAH5"/>
<keyword evidence="19" id="KW-0547">Nucleotide-binding</keyword>
<dbReference type="GO" id="GO:0042632">
    <property type="term" value="P:cholesterol homeostasis"/>
    <property type="evidence" value="ECO:0007669"/>
    <property type="project" value="TreeGrafter"/>
</dbReference>
<keyword evidence="12 17" id="KW-0472">Membrane</keyword>
<dbReference type="InterPro" id="IPR017871">
    <property type="entry name" value="ABC_transporter-like_CS"/>
</dbReference>
<evidence type="ECO:0000256" key="14">
    <source>
        <dbReference type="ARBA" id="ARBA00073175"/>
    </source>
</evidence>
<feature type="transmembrane region" description="Helical" evidence="17">
    <location>
        <begin position="669"/>
        <end position="691"/>
    </location>
</feature>
<keyword evidence="11" id="KW-0445">Lipid transport</keyword>
<dbReference type="InterPro" id="IPR027417">
    <property type="entry name" value="P-loop_NTPase"/>
</dbReference>
<feature type="transmembrane region" description="Helical" evidence="17">
    <location>
        <begin position="487"/>
        <end position="510"/>
    </location>
</feature>
<dbReference type="GO" id="GO:0033344">
    <property type="term" value="P:cholesterol efflux"/>
    <property type="evidence" value="ECO:0007669"/>
    <property type="project" value="TreeGrafter"/>
</dbReference>
<dbReference type="InterPro" id="IPR003439">
    <property type="entry name" value="ABC_transporter-like_ATP-bd"/>
</dbReference>
<protein>
    <recommendedName>
        <fullName evidence="14">ATP-binding cassette sub-family G member 8</fullName>
    </recommendedName>
    <alternativeName>
        <fullName evidence="15">Sterolin-2</fullName>
    </alternativeName>
</protein>
<proteinExistence type="inferred from homology"/>
<accession>L9JAH5</accession>
<dbReference type="InterPro" id="IPR043926">
    <property type="entry name" value="ABCG_dom"/>
</dbReference>
<evidence type="ECO:0000259" key="18">
    <source>
        <dbReference type="PROSITE" id="PS50893"/>
    </source>
</evidence>
<dbReference type="EMBL" id="KB321130">
    <property type="protein sequence ID" value="ELW47294.1"/>
    <property type="molecule type" value="Genomic_DNA"/>
</dbReference>
<sequence length="786" mass="88653">MPLSDVPLAERFCPYLDSGQNPKCVCQRLAREECWDSYWHREEAREARSRNQDERWPWGQAAAAAQSRKPVGPMTGKAAEQRGLRQEAAPQDAVGLQDSLFSSESDNSLYFTYSGPSNTLEVSDLSYQVDTASQVPWFEQLAQFKMPWTSRNSQDSRELGIQNLSFKVRSGQMLAVIGSSGCGRASLLDVITGRGHGGKIKSGQVRINGQPSTPQLMRKCVAHVRQHDQLLPNLTVRETLAFIAQIRLPRTFSQAQRDKRVEDVIAELRLRQCANTRVGNAYVRGVSGGERRRVSIGVQLLWNPGILILDEPTSGLDSFTAHNLVRTLSRLAKGNRLVLISLHQPRSDIFRLFDLVLLMTSGTTIYLGTAQHMVQYFTAIGHPCPRYSNPADFYVDLTSIDRRSREQEEATREKARSLAALFLEKVRDFDDFVWKGEARELDVGTCVESPALLQDTSCLQTPTKLPGAVQQFTTLIRRQLSNDFRDLPTLLIHGAEACLMSLTIGFLFYGHGAIKLPFMDKAALLFMTVALIPFNVILDVISKCHSERAMLYYELEDGLYTAGPYFFAKVTGELPEHCAYTIIYVMPTYWLANLQPDPEPFLLHFLLLWLVVFCCRAMALSTAAIFPTFHMSSFFGNALYNSFYLTGGFMISLDNLWTGWRFQKLTSLALMSSFFGNALYNSFYLTGGFMISLDNLWTVPAWISEVSFLRWCFDGLMQVQFKERPYPIPLGNLTIPVPGDTLLHAMGLNAHPLYAIYLILLGLCGGYLVLYYLSLRFIKQKSSQDW</sequence>
<dbReference type="InParanoid" id="L9JAH5"/>
<comment type="cofactor">
    <cofactor evidence="1">
        <name>Mg(2+)</name>
        <dbReference type="ChEBI" id="CHEBI:18420"/>
    </cofactor>
</comment>
<comment type="similarity">
    <text evidence="3">Belongs to the ABC transporter superfamily. ABCG family. Eye pigment precursor importer (TC 3.A.1.204) subfamily.</text>
</comment>
<evidence type="ECO:0000256" key="6">
    <source>
        <dbReference type="ARBA" id="ARBA00022692"/>
    </source>
</evidence>
<keyword evidence="19" id="KW-0067">ATP-binding</keyword>
<dbReference type="PROSITE" id="PS00211">
    <property type="entry name" value="ABC_TRANSPORTER_1"/>
    <property type="match status" value="1"/>
</dbReference>
<evidence type="ECO:0000256" key="7">
    <source>
        <dbReference type="ARBA" id="ARBA00022723"/>
    </source>
</evidence>
<keyword evidence="8" id="KW-0460">Magnesium</keyword>
<evidence type="ECO:0000256" key="16">
    <source>
        <dbReference type="SAM" id="MobiDB-lite"/>
    </source>
</evidence>
<keyword evidence="9" id="KW-1278">Translocase</keyword>
<dbReference type="GO" id="GO:0016887">
    <property type="term" value="F:ATP hydrolysis activity"/>
    <property type="evidence" value="ECO:0007669"/>
    <property type="project" value="InterPro"/>
</dbReference>
<dbReference type="SUPFAM" id="SSF52540">
    <property type="entry name" value="P-loop containing nucleoside triphosphate hydrolases"/>
    <property type="match status" value="1"/>
</dbReference>
<evidence type="ECO:0000256" key="5">
    <source>
        <dbReference type="ARBA" id="ARBA00022475"/>
    </source>
</evidence>
<evidence type="ECO:0000256" key="1">
    <source>
        <dbReference type="ARBA" id="ARBA00001946"/>
    </source>
</evidence>
<feature type="transmembrane region" description="Helical" evidence="17">
    <location>
        <begin position="601"/>
        <end position="626"/>
    </location>
</feature>
<dbReference type="InterPro" id="IPR050352">
    <property type="entry name" value="ABCG_transporters"/>
</dbReference>
<evidence type="ECO:0000256" key="9">
    <source>
        <dbReference type="ARBA" id="ARBA00022967"/>
    </source>
</evidence>
<name>L9JAH5_TUPCH</name>
<evidence type="ECO:0000256" key="8">
    <source>
        <dbReference type="ARBA" id="ARBA00022842"/>
    </source>
</evidence>
<evidence type="ECO:0000256" key="12">
    <source>
        <dbReference type="ARBA" id="ARBA00023136"/>
    </source>
</evidence>
<dbReference type="GO" id="GO:0120020">
    <property type="term" value="F:cholesterol transfer activity"/>
    <property type="evidence" value="ECO:0007669"/>
    <property type="project" value="TreeGrafter"/>
</dbReference>
<dbReference type="STRING" id="246437.L9JAH5"/>
<keyword evidence="10 17" id="KW-1133">Transmembrane helix</keyword>
<evidence type="ECO:0000256" key="4">
    <source>
        <dbReference type="ARBA" id="ARBA00022448"/>
    </source>
</evidence>
<dbReference type="Pfam" id="PF19055">
    <property type="entry name" value="ABC2_membrane_7"/>
    <property type="match status" value="1"/>
</dbReference>
<evidence type="ECO:0000256" key="11">
    <source>
        <dbReference type="ARBA" id="ARBA00023055"/>
    </source>
</evidence>
<dbReference type="GO" id="GO:0005524">
    <property type="term" value="F:ATP binding"/>
    <property type="evidence" value="ECO:0007669"/>
    <property type="project" value="UniProtKB-KW"/>
</dbReference>
<keyword evidence="7" id="KW-0479">Metal-binding</keyword>
<evidence type="ECO:0000256" key="10">
    <source>
        <dbReference type="ARBA" id="ARBA00022989"/>
    </source>
</evidence>
<evidence type="ECO:0000256" key="15">
    <source>
        <dbReference type="ARBA" id="ARBA00075114"/>
    </source>
</evidence>
<keyword evidence="6 17" id="KW-0812">Transmembrane</keyword>
<evidence type="ECO:0000256" key="2">
    <source>
        <dbReference type="ARBA" id="ARBA00004424"/>
    </source>
</evidence>
<keyword evidence="4" id="KW-0813">Transport</keyword>
<comment type="subcellular location">
    <subcellularLocation>
        <location evidence="2">Apical cell membrane</location>
        <topology evidence="2">Multi-pass membrane protein</topology>
    </subcellularLocation>
</comment>
<keyword evidence="20" id="KW-1185">Reference proteome</keyword>
<evidence type="ECO:0000313" key="19">
    <source>
        <dbReference type="EMBL" id="ELW47294.1"/>
    </source>
</evidence>
<evidence type="ECO:0000256" key="17">
    <source>
        <dbReference type="SAM" id="Phobius"/>
    </source>
</evidence>
<reference evidence="20" key="1">
    <citation type="submission" date="2012-07" db="EMBL/GenBank/DDBJ databases">
        <title>Genome of the Chinese tree shrew, a rising model animal genetically related to primates.</title>
        <authorList>
            <person name="Zhang G."/>
            <person name="Fan Y."/>
            <person name="Yao Y."/>
            <person name="Huang Z."/>
        </authorList>
    </citation>
    <scope>NUCLEOTIDE SEQUENCE [LARGE SCALE GENOMIC DNA]</scope>
</reference>
<organism evidence="19 20">
    <name type="scientific">Tupaia chinensis</name>
    <name type="common">Chinese tree shrew</name>
    <name type="synonym">Tupaia belangeri chinensis</name>
    <dbReference type="NCBI Taxonomy" id="246437"/>
    <lineage>
        <taxon>Eukaryota</taxon>
        <taxon>Metazoa</taxon>
        <taxon>Chordata</taxon>
        <taxon>Craniata</taxon>
        <taxon>Vertebrata</taxon>
        <taxon>Euteleostomi</taxon>
        <taxon>Mammalia</taxon>
        <taxon>Eutheria</taxon>
        <taxon>Euarchontoglires</taxon>
        <taxon>Scandentia</taxon>
        <taxon>Tupaiidae</taxon>
        <taxon>Tupaia</taxon>
    </lineage>
</organism>
<dbReference type="Pfam" id="PF00005">
    <property type="entry name" value="ABC_tran"/>
    <property type="match status" value="1"/>
</dbReference>
<dbReference type="PANTHER" id="PTHR48041:SF71">
    <property type="entry name" value="ATP-BINDING CASSETTE SUB-FAMILY G MEMBER 8"/>
    <property type="match status" value="1"/>
</dbReference>
<dbReference type="GO" id="GO:0016324">
    <property type="term" value="C:apical plasma membrane"/>
    <property type="evidence" value="ECO:0007669"/>
    <property type="project" value="UniProtKB-SubCell"/>
</dbReference>
<dbReference type="GO" id="GO:0043235">
    <property type="term" value="C:receptor complex"/>
    <property type="evidence" value="ECO:0007669"/>
    <property type="project" value="TreeGrafter"/>
</dbReference>
<feature type="domain" description="ABC transporter" evidence="18">
    <location>
        <begin position="120"/>
        <end position="386"/>
    </location>
</feature>
<evidence type="ECO:0000256" key="3">
    <source>
        <dbReference type="ARBA" id="ARBA00005814"/>
    </source>
</evidence>
<evidence type="ECO:0000313" key="20">
    <source>
        <dbReference type="Proteomes" id="UP000011518"/>
    </source>
</evidence>
<dbReference type="Gene3D" id="3.40.50.300">
    <property type="entry name" value="P-loop containing nucleotide triphosphate hydrolases"/>
    <property type="match status" value="1"/>
</dbReference>
<gene>
    <name evidence="19" type="ORF">TREES_T100004537</name>
</gene>
<dbReference type="PROSITE" id="PS50893">
    <property type="entry name" value="ABC_TRANSPORTER_2"/>
    <property type="match status" value="1"/>
</dbReference>
<keyword evidence="13" id="KW-0325">Glycoprotein</keyword>
<dbReference type="Pfam" id="PF01061">
    <property type="entry name" value="ABC2_membrane"/>
    <property type="match status" value="1"/>
</dbReference>
<dbReference type="GO" id="GO:0140359">
    <property type="term" value="F:ABC-type transporter activity"/>
    <property type="evidence" value="ECO:0007669"/>
    <property type="project" value="InterPro"/>
</dbReference>
<dbReference type="FunCoup" id="L9JAH5">
    <property type="interactions" value="75"/>
</dbReference>
<keyword evidence="5" id="KW-1003">Cell membrane</keyword>
<dbReference type="eggNOG" id="KOG0061">
    <property type="taxonomic scope" value="Eukaryota"/>
</dbReference>
<feature type="transmembrane region" description="Helical" evidence="17">
    <location>
        <begin position="522"/>
        <end position="541"/>
    </location>
</feature>
<dbReference type="GO" id="GO:0046872">
    <property type="term" value="F:metal ion binding"/>
    <property type="evidence" value="ECO:0007669"/>
    <property type="project" value="UniProtKB-KW"/>
</dbReference>
<evidence type="ECO:0000256" key="13">
    <source>
        <dbReference type="ARBA" id="ARBA00023180"/>
    </source>
</evidence>
<reference evidence="20" key="2">
    <citation type="journal article" date="2013" name="Nat. Commun.">
        <title>Genome of the Chinese tree shrew.</title>
        <authorList>
            <person name="Fan Y."/>
            <person name="Huang Z.Y."/>
            <person name="Cao C.C."/>
            <person name="Chen C.S."/>
            <person name="Chen Y.X."/>
            <person name="Fan D.D."/>
            <person name="He J."/>
            <person name="Hou H.L."/>
            <person name="Hu L."/>
            <person name="Hu X.T."/>
            <person name="Jiang X.T."/>
            <person name="Lai R."/>
            <person name="Lang Y.S."/>
            <person name="Liang B."/>
            <person name="Liao S.G."/>
            <person name="Mu D."/>
            <person name="Ma Y.Y."/>
            <person name="Niu Y.Y."/>
            <person name="Sun X.Q."/>
            <person name="Xia J.Q."/>
            <person name="Xiao J."/>
            <person name="Xiong Z.Q."/>
            <person name="Xu L."/>
            <person name="Yang L."/>
            <person name="Zhang Y."/>
            <person name="Zhao W."/>
            <person name="Zhao X.D."/>
            <person name="Zheng Y.T."/>
            <person name="Zhou J.M."/>
            <person name="Zhu Y.B."/>
            <person name="Zhang G.J."/>
            <person name="Wang J."/>
            <person name="Yao Y.G."/>
        </authorList>
    </citation>
    <scope>NUCLEOTIDE SEQUENCE [LARGE SCALE GENOMIC DNA]</scope>
</reference>